<dbReference type="KEGG" id="sgp:SpiGrapes_3255"/>
<reference evidence="3 4" key="1">
    <citation type="submission" date="2011-11" db="EMBL/GenBank/DDBJ databases">
        <title>Complete sequence of Spirochaeta sp. grapes.</title>
        <authorList>
            <consortium name="US DOE Joint Genome Institute"/>
            <person name="Lucas S."/>
            <person name="Han J."/>
            <person name="Lapidus A."/>
            <person name="Cheng J.-F."/>
            <person name="Goodwin L."/>
            <person name="Pitluck S."/>
            <person name="Peters L."/>
            <person name="Ovchinnikova G."/>
            <person name="Munk A.C."/>
            <person name="Detter J.C."/>
            <person name="Han C."/>
            <person name="Tapia R."/>
            <person name="Land M."/>
            <person name="Hauser L."/>
            <person name="Kyrpides N."/>
            <person name="Ivanova N."/>
            <person name="Pagani I."/>
            <person name="Ritalahtilisa K."/>
            <person name="Loeffler F."/>
            <person name="Woyke T."/>
        </authorList>
    </citation>
    <scope>NUCLEOTIDE SEQUENCE [LARGE SCALE GENOMIC DNA]</scope>
    <source>
        <strain evidence="4">ATCC BAA-1885 / DSM 22778 / Grapes</strain>
    </source>
</reference>
<dbReference type="RefSeq" id="WP_014271838.1">
    <property type="nucleotide sequence ID" value="NC_016633.1"/>
</dbReference>
<name>G8QR64_SPHPG</name>
<keyword evidence="4" id="KW-1185">Reference proteome</keyword>
<accession>G8QR64</accession>
<dbReference type="STRING" id="158190.SpiGrapes_3255"/>
<comment type="similarity">
    <text evidence="1 2">Belongs to the UPF0178 family.</text>
</comment>
<protein>
    <recommendedName>
        <fullName evidence="2">UPF0178 protein SpiGrapes_3255</fullName>
    </recommendedName>
</protein>
<sequence length="180" mass="20308">MFTLYIDADSCPKNLRVILLRCITKNGYRAFFVSDRPLKDVQLAKQEQTALLRKKAKQEGVTDALVLRSIQSEIESVVVDSGMDSADDWIVENAELPCLAITHDIPLAARLVERDIPVIDDRGGIYNKENMANRLSVRNVMTEFREMGIFSQKNKPMGPKEVKAFSDSLNSLLHILTVKQ</sequence>
<gene>
    <name evidence="3" type="ordered locus">SpiGrapes_3255</name>
</gene>
<dbReference type="HOGENOM" id="CLU_106619_2_0_12"/>
<dbReference type="InterPro" id="IPR003791">
    <property type="entry name" value="UPF0178"/>
</dbReference>
<organism evidence="3 4">
    <name type="scientific">Sphaerochaeta pleomorpha (strain ATCC BAA-1885 / DSM 22778 / Grapes)</name>
    <dbReference type="NCBI Taxonomy" id="158190"/>
    <lineage>
        <taxon>Bacteria</taxon>
        <taxon>Pseudomonadati</taxon>
        <taxon>Spirochaetota</taxon>
        <taxon>Spirochaetia</taxon>
        <taxon>Spirochaetales</taxon>
        <taxon>Sphaerochaetaceae</taxon>
        <taxon>Sphaerochaeta</taxon>
    </lineage>
</organism>
<evidence type="ECO:0000256" key="2">
    <source>
        <dbReference type="HAMAP-Rule" id="MF_00489"/>
    </source>
</evidence>
<dbReference type="HAMAP" id="MF_00489">
    <property type="entry name" value="UPF0178"/>
    <property type="match status" value="1"/>
</dbReference>
<dbReference type="PANTHER" id="PTHR35146:SF1">
    <property type="entry name" value="UPF0178 PROTEIN YAII"/>
    <property type="match status" value="1"/>
</dbReference>
<evidence type="ECO:0000313" key="4">
    <source>
        <dbReference type="Proteomes" id="UP000005632"/>
    </source>
</evidence>
<dbReference type="PANTHER" id="PTHR35146">
    <property type="entry name" value="UPF0178 PROTEIN YAII"/>
    <property type="match status" value="1"/>
</dbReference>
<dbReference type="eggNOG" id="COG1671">
    <property type="taxonomic scope" value="Bacteria"/>
</dbReference>
<proteinExistence type="inferred from homology"/>
<dbReference type="Pfam" id="PF02639">
    <property type="entry name" value="DUF188"/>
    <property type="match status" value="1"/>
</dbReference>
<dbReference type="OrthoDB" id="9798918at2"/>
<dbReference type="AlphaFoldDB" id="G8QR64"/>
<evidence type="ECO:0000256" key="1">
    <source>
        <dbReference type="ARBA" id="ARBA00008522"/>
    </source>
</evidence>
<dbReference type="EMBL" id="CP003155">
    <property type="protein sequence ID" value="AEV30999.1"/>
    <property type="molecule type" value="Genomic_DNA"/>
</dbReference>
<evidence type="ECO:0000313" key="3">
    <source>
        <dbReference type="EMBL" id="AEV30999.1"/>
    </source>
</evidence>
<dbReference type="Proteomes" id="UP000005632">
    <property type="component" value="Chromosome"/>
</dbReference>